<proteinExistence type="inferred from homology"/>
<feature type="binding site" evidence="6">
    <location>
        <position position="294"/>
    </location>
    <ligand>
        <name>Ca(2+)</name>
        <dbReference type="ChEBI" id="CHEBI:29108"/>
    </ligand>
</feature>
<dbReference type="PANTHER" id="PTHR34218:SF3">
    <property type="entry name" value="ACYL-HOMOSERINE LACTONE ACYLASE PVDQ"/>
    <property type="match status" value="1"/>
</dbReference>
<dbReference type="InterPro" id="IPR043147">
    <property type="entry name" value="Penicillin_amidase_A-knob"/>
</dbReference>
<keyword evidence="4" id="KW-0865">Zymogen</keyword>
<evidence type="ECO:0000256" key="3">
    <source>
        <dbReference type="ARBA" id="ARBA00022801"/>
    </source>
</evidence>
<sequence>MALFNLLTLHVLTLRIVAISTLIALSGCANKFATDDYLALGDKYQVVIERDHLGVPHIIGERDVDAAFGFAYAQAEDNWQIIHDTIPFYRGTNAAINGQDAATVDFLIQWLEIWETVEANYDSALKPETHAWINAFVDGINYYAALHPEQTNQSIFPITGKDVIAGYMLRHLLFYGFDGSITELFEEQRQHPISRGPADANKQAEPMAGVTIGNLPVGSNAIAVSAPFTIDGATRLAINSHQPTTGPVAWYEAHIQSNEGLNIMGGLFPSSATIGVGFTENLAWGATVNKPDLVDIYVLDMDPNDPMRYKLDGEWKTLETKDIKIKVKLFGFLPWTVAEVGLKSVHGPVIQNDHGTYAVRYAGMGEVRQLEQWLEMNKAQNFDQWRDALRMQAFASFNFVYADREGNTMFVHNSLTPKRSPSYDWTQYLPGDRSNIIWQEYMAFDDLPQVINPVSGYLHSANQTPFRVSAEADNPNKSDYRIEDGFPTRMTNRADRGLELLAEMDSISEQQFFDLKHDKKYSVNSRAYKFLQQAAEADLESLGATDLQIYSAAQTLIANWDLSTDINNRGAALSACVLGGEWLSEQKGEAAPKPLDELVRCTDLLMENNGRIDPLWGEVNRHVRGDINLPVGGGPDTLRAIYGMRMEGDNYLTNVAGDGLYYQVSWDAKGKLKVRGVHQFGAATLDQDSPHYADQAEDYANEILHDPLFDEDLRQTKIERRYRPGK</sequence>
<feature type="active site" description="Nucleophile" evidence="5">
    <location>
        <position position="219"/>
    </location>
</feature>
<dbReference type="InterPro" id="IPR029055">
    <property type="entry name" value="Ntn_hydrolases_N"/>
</dbReference>
<evidence type="ECO:0000256" key="6">
    <source>
        <dbReference type="PIRSR" id="PIRSR001227-2"/>
    </source>
</evidence>
<organism evidence="7 8">
    <name type="scientific">SAR92 clade bacterium</name>
    <dbReference type="NCBI Taxonomy" id="2315479"/>
    <lineage>
        <taxon>Bacteria</taxon>
        <taxon>Pseudomonadati</taxon>
        <taxon>Pseudomonadota</taxon>
        <taxon>Gammaproteobacteria</taxon>
        <taxon>Cellvibrionales</taxon>
        <taxon>Porticoccaceae</taxon>
        <taxon>SAR92 clade</taxon>
    </lineage>
</organism>
<evidence type="ECO:0000313" key="7">
    <source>
        <dbReference type="EMBL" id="RZO21010.1"/>
    </source>
</evidence>
<dbReference type="EMBL" id="SHBP01000002">
    <property type="protein sequence ID" value="RZO21010.1"/>
    <property type="molecule type" value="Genomic_DNA"/>
</dbReference>
<keyword evidence="6" id="KW-0106">Calcium</keyword>
<evidence type="ECO:0000256" key="4">
    <source>
        <dbReference type="ARBA" id="ARBA00023145"/>
    </source>
</evidence>
<keyword evidence="2" id="KW-0732">Signal</keyword>
<dbReference type="PANTHER" id="PTHR34218">
    <property type="entry name" value="PEPTIDASE S45 PENICILLIN AMIDASE"/>
    <property type="match status" value="1"/>
</dbReference>
<feature type="binding site" evidence="6">
    <location>
        <position position="292"/>
    </location>
    <ligand>
        <name>Ca(2+)</name>
        <dbReference type="ChEBI" id="CHEBI:29108"/>
    </ligand>
</feature>
<dbReference type="SUPFAM" id="SSF56235">
    <property type="entry name" value="N-terminal nucleophile aminohydrolases (Ntn hydrolases)"/>
    <property type="match status" value="1"/>
</dbReference>
<dbReference type="InterPro" id="IPR014395">
    <property type="entry name" value="Pen/GL7ACA/AHL_acylase"/>
</dbReference>
<dbReference type="CDD" id="cd01936">
    <property type="entry name" value="Ntn_CA"/>
    <property type="match status" value="1"/>
</dbReference>
<dbReference type="Gene3D" id="1.10.1400.10">
    <property type="match status" value="1"/>
</dbReference>
<feature type="binding site" evidence="6">
    <location>
        <position position="473"/>
    </location>
    <ligand>
        <name>Ca(2+)</name>
        <dbReference type="ChEBI" id="CHEBI:29108"/>
    </ligand>
</feature>
<comment type="cofactor">
    <cofactor evidence="6">
        <name>Ca(2+)</name>
        <dbReference type="ChEBI" id="CHEBI:29108"/>
    </cofactor>
    <text evidence="6">Binds 1 Ca(2+) ion per dimer.</text>
</comment>
<dbReference type="InterPro" id="IPR002692">
    <property type="entry name" value="S45"/>
</dbReference>
<comment type="similarity">
    <text evidence="1">Belongs to the peptidase S45 family.</text>
</comment>
<gene>
    <name evidence="7" type="ORF">EVB03_01920</name>
</gene>
<evidence type="ECO:0000256" key="2">
    <source>
        <dbReference type="ARBA" id="ARBA00022729"/>
    </source>
</evidence>
<dbReference type="PIRSF" id="PIRSF001227">
    <property type="entry name" value="Pen_acylase"/>
    <property type="match status" value="1"/>
</dbReference>
<reference evidence="7 8" key="1">
    <citation type="submission" date="2019-02" db="EMBL/GenBank/DDBJ databases">
        <title>Prokaryotic population dynamics and viral predation in marine succession experiment using metagenomics: the confinement effect.</title>
        <authorList>
            <person name="Haro-Moreno J.M."/>
            <person name="Rodriguez-Valera F."/>
            <person name="Lopez-Perez M."/>
        </authorList>
    </citation>
    <scope>NUCLEOTIDE SEQUENCE [LARGE SCALE GENOMIC DNA]</scope>
    <source>
        <strain evidence="7">MED-G170</strain>
    </source>
</reference>
<dbReference type="GO" id="GO:0017000">
    <property type="term" value="P:antibiotic biosynthetic process"/>
    <property type="evidence" value="ECO:0007669"/>
    <property type="project" value="InterPro"/>
</dbReference>
<keyword evidence="6" id="KW-0479">Metal-binding</keyword>
<dbReference type="InterPro" id="IPR043146">
    <property type="entry name" value="Penicillin_amidase_N_B-knob"/>
</dbReference>
<comment type="caution">
    <text evidence="7">The sequence shown here is derived from an EMBL/GenBank/DDBJ whole genome shotgun (WGS) entry which is preliminary data.</text>
</comment>
<dbReference type="Pfam" id="PF01804">
    <property type="entry name" value="Penicil_amidase"/>
    <property type="match status" value="1"/>
</dbReference>
<dbReference type="Gene3D" id="3.60.20.10">
    <property type="entry name" value="Glutamine Phosphoribosylpyrophosphate, subunit 1, domain 1"/>
    <property type="match status" value="1"/>
</dbReference>
<dbReference type="InterPro" id="IPR023343">
    <property type="entry name" value="Penicillin_amidase_dom1"/>
</dbReference>
<dbReference type="GO" id="GO:0046872">
    <property type="term" value="F:metal ion binding"/>
    <property type="evidence" value="ECO:0007669"/>
    <property type="project" value="UniProtKB-KW"/>
</dbReference>
<dbReference type="AlphaFoldDB" id="A0A520MIG7"/>
<evidence type="ECO:0000256" key="5">
    <source>
        <dbReference type="PIRSR" id="PIRSR001227-1"/>
    </source>
</evidence>
<evidence type="ECO:0000313" key="8">
    <source>
        <dbReference type="Proteomes" id="UP000315889"/>
    </source>
</evidence>
<evidence type="ECO:0000256" key="1">
    <source>
        <dbReference type="ARBA" id="ARBA00006586"/>
    </source>
</evidence>
<name>A0A520MIG7_9GAMM</name>
<dbReference type="GO" id="GO:0016811">
    <property type="term" value="F:hydrolase activity, acting on carbon-nitrogen (but not peptide) bonds, in linear amides"/>
    <property type="evidence" value="ECO:0007669"/>
    <property type="project" value="InterPro"/>
</dbReference>
<feature type="binding site" evidence="6">
    <location>
        <position position="295"/>
    </location>
    <ligand>
        <name>Ca(2+)</name>
        <dbReference type="ChEBI" id="CHEBI:29108"/>
    </ligand>
</feature>
<dbReference type="Gene3D" id="1.10.439.10">
    <property type="entry name" value="Penicillin Amidohydrolase, domain 1"/>
    <property type="match status" value="1"/>
</dbReference>
<protein>
    <submittedName>
        <fullName evidence="7">Acylase</fullName>
    </submittedName>
</protein>
<accession>A0A520MIG7</accession>
<dbReference type="Proteomes" id="UP000315889">
    <property type="component" value="Unassembled WGS sequence"/>
</dbReference>
<dbReference type="Gene3D" id="2.30.120.10">
    <property type="match status" value="1"/>
</dbReference>
<keyword evidence="3" id="KW-0378">Hydrolase</keyword>